<protein>
    <submittedName>
        <fullName evidence="1">Uncharacterized protein</fullName>
    </submittedName>
</protein>
<name>G7YXB3_CLOSI</name>
<dbReference type="Proteomes" id="UP000008909">
    <property type="component" value="Unassembled WGS sequence"/>
</dbReference>
<gene>
    <name evidence="1" type="ORF">CLF_112942</name>
</gene>
<organism evidence="1 2">
    <name type="scientific">Clonorchis sinensis</name>
    <name type="common">Chinese liver fluke</name>
    <dbReference type="NCBI Taxonomy" id="79923"/>
    <lineage>
        <taxon>Eukaryota</taxon>
        <taxon>Metazoa</taxon>
        <taxon>Spiralia</taxon>
        <taxon>Lophotrochozoa</taxon>
        <taxon>Platyhelminthes</taxon>
        <taxon>Trematoda</taxon>
        <taxon>Digenea</taxon>
        <taxon>Opisthorchiida</taxon>
        <taxon>Opisthorchiata</taxon>
        <taxon>Opisthorchiidae</taxon>
        <taxon>Clonorchis</taxon>
    </lineage>
</organism>
<evidence type="ECO:0000313" key="2">
    <source>
        <dbReference type="Proteomes" id="UP000008909"/>
    </source>
</evidence>
<dbReference type="AlphaFoldDB" id="G7YXB3"/>
<dbReference type="EMBL" id="DF144879">
    <property type="protein sequence ID" value="GAA57593.1"/>
    <property type="molecule type" value="Genomic_DNA"/>
</dbReference>
<proteinExistence type="predicted"/>
<reference key="2">
    <citation type="submission" date="2011-10" db="EMBL/GenBank/DDBJ databases">
        <title>The genome and transcriptome sequence of Clonorchis sinensis provide insights into the carcinogenic liver fluke.</title>
        <authorList>
            <person name="Wang X."/>
            <person name="Huang Y."/>
            <person name="Chen W."/>
            <person name="Liu H."/>
            <person name="Guo L."/>
            <person name="Chen Y."/>
            <person name="Luo F."/>
            <person name="Zhou W."/>
            <person name="Sun J."/>
            <person name="Mao Q."/>
            <person name="Liang P."/>
            <person name="Zhou C."/>
            <person name="Tian Y."/>
            <person name="Men J."/>
            <person name="Lv X."/>
            <person name="Huang L."/>
            <person name="Zhou J."/>
            <person name="Hu Y."/>
            <person name="Li R."/>
            <person name="Zhang F."/>
            <person name="Lei H."/>
            <person name="Li X."/>
            <person name="Hu X."/>
            <person name="Liang C."/>
            <person name="Xu J."/>
            <person name="Wu Z."/>
            <person name="Yu X."/>
        </authorList>
    </citation>
    <scope>NUCLEOTIDE SEQUENCE</scope>
    <source>
        <strain>Henan</strain>
    </source>
</reference>
<reference evidence="1" key="1">
    <citation type="journal article" date="2011" name="Genome Biol.">
        <title>The draft genome of the carcinogenic human liver fluke Clonorchis sinensis.</title>
        <authorList>
            <person name="Wang X."/>
            <person name="Chen W."/>
            <person name="Huang Y."/>
            <person name="Sun J."/>
            <person name="Men J."/>
            <person name="Liu H."/>
            <person name="Luo F."/>
            <person name="Guo L."/>
            <person name="Lv X."/>
            <person name="Deng C."/>
            <person name="Zhou C."/>
            <person name="Fan Y."/>
            <person name="Li X."/>
            <person name="Huang L."/>
            <person name="Hu Y."/>
            <person name="Liang C."/>
            <person name="Hu X."/>
            <person name="Xu J."/>
            <person name="Yu X."/>
        </authorList>
    </citation>
    <scope>NUCLEOTIDE SEQUENCE [LARGE SCALE GENOMIC DNA]</scope>
    <source>
        <strain evidence="1">Henan</strain>
    </source>
</reference>
<accession>G7YXB3</accession>
<keyword evidence="2" id="KW-1185">Reference proteome</keyword>
<evidence type="ECO:0000313" key="1">
    <source>
        <dbReference type="EMBL" id="GAA57593.1"/>
    </source>
</evidence>
<sequence>MILVALSDDHVLLVDAGSSKSYPNLEFPPSVFRLTIAAVCPHQFFVKCLEIPSNMNTYRATSRLIPRSFATQMSLVSQFRTLTAVQRKPAPVQPATAEQPGDCDGSKPLAGYPKFSSTKVQTKTNGDGTFDNETLKCFFQNLVNFERLVRLEAKPPGKYWTRVSLLLELISSAFPVAMPGFEPRTCDMRGELVTTLVPSGLQAFVTLPGWEVLTGGCSATDSDCLIFYLNAPNAVICTLFRFRCQIKVNPDESLVYGGREGFINFMGDIGEWTTEPKRNNVGHLETVTHALAFFIPRKRRVSVCVNPQDIVAVTTCESYKEHNFFHLTRFFLILVVRQLRFGVGNCCLVDSDNDPEGDGDLVRPSDVEAVSNCASLVSFEEIFSISRSKRLSLTGTVQCQRRTPNNGERNDGSVAVVPSGDSLVILIGRAITRNS</sequence>